<organism evidence="3">
    <name type="scientific">Amorphochlora amoebiformis</name>
    <dbReference type="NCBI Taxonomy" id="1561963"/>
    <lineage>
        <taxon>Eukaryota</taxon>
        <taxon>Sar</taxon>
        <taxon>Rhizaria</taxon>
        <taxon>Cercozoa</taxon>
        <taxon>Chlorarachniophyceae</taxon>
        <taxon>Amorphochlora</taxon>
    </lineage>
</organism>
<protein>
    <submittedName>
        <fullName evidence="3">Uncharacterized protein</fullName>
    </submittedName>
</protein>
<evidence type="ECO:0000256" key="1">
    <source>
        <dbReference type="SAM" id="MobiDB-lite"/>
    </source>
</evidence>
<proteinExistence type="predicted"/>
<keyword evidence="2" id="KW-0472">Membrane</keyword>
<accession>A0A7S0GUC9</accession>
<reference evidence="3" key="1">
    <citation type="submission" date="2021-01" db="EMBL/GenBank/DDBJ databases">
        <authorList>
            <person name="Corre E."/>
            <person name="Pelletier E."/>
            <person name="Niang G."/>
            <person name="Scheremetjew M."/>
            <person name="Finn R."/>
            <person name="Kale V."/>
            <person name="Holt S."/>
            <person name="Cochrane G."/>
            <person name="Meng A."/>
            <person name="Brown T."/>
            <person name="Cohen L."/>
        </authorList>
    </citation>
    <scope>NUCLEOTIDE SEQUENCE</scope>
    <source>
        <strain evidence="3">CCMP2058</strain>
    </source>
</reference>
<keyword evidence="2" id="KW-0812">Transmembrane</keyword>
<name>A0A7S0GUC9_9EUKA</name>
<feature type="compositionally biased region" description="Basic residues" evidence="1">
    <location>
        <begin position="136"/>
        <end position="145"/>
    </location>
</feature>
<feature type="region of interest" description="Disordered" evidence="1">
    <location>
        <begin position="117"/>
        <end position="145"/>
    </location>
</feature>
<gene>
    <name evidence="3" type="ORF">LAMO00422_LOCUS8541</name>
</gene>
<keyword evidence="2" id="KW-1133">Transmembrane helix</keyword>
<feature type="transmembrane region" description="Helical" evidence="2">
    <location>
        <begin position="20"/>
        <end position="40"/>
    </location>
</feature>
<sequence length="145" mass="17200">MLDAIPDPHTLSLSQYEKFQAASIIVMCIGLFLAAFRRATRGESMPKDMRVSRCEREEPRKVRFRSKAAEIRYDCRGKVRNNTVKVRWSNHPKRATKFWIRRNRYVDGLAEHKRKSTVEKTHRRRLNSYTPGSVTVRRKRRKPTL</sequence>
<dbReference type="EMBL" id="HBEM01012265">
    <property type="protein sequence ID" value="CAD8446277.1"/>
    <property type="molecule type" value="Transcribed_RNA"/>
</dbReference>
<evidence type="ECO:0000256" key="2">
    <source>
        <dbReference type="SAM" id="Phobius"/>
    </source>
</evidence>
<evidence type="ECO:0000313" key="3">
    <source>
        <dbReference type="EMBL" id="CAD8446277.1"/>
    </source>
</evidence>
<dbReference type="AlphaFoldDB" id="A0A7S0GUC9"/>